<dbReference type="InterPro" id="IPR013096">
    <property type="entry name" value="Cupin_2"/>
</dbReference>
<feature type="domain" description="Cupin type-2" evidence="1">
    <location>
        <begin position="99"/>
        <end position="155"/>
    </location>
</feature>
<evidence type="ECO:0000313" key="2">
    <source>
        <dbReference type="EMBL" id="KIX04806.1"/>
    </source>
</evidence>
<evidence type="ECO:0000313" key="3">
    <source>
        <dbReference type="Proteomes" id="UP000053617"/>
    </source>
</evidence>
<gene>
    <name evidence="2" type="ORF">Z518_05677</name>
</gene>
<dbReference type="VEuPathDB" id="FungiDB:Z518_05677"/>
<dbReference type="InterPro" id="IPR011051">
    <property type="entry name" value="RmlC_Cupin_sf"/>
</dbReference>
<protein>
    <recommendedName>
        <fullName evidence="1">Cupin type-2 domain-containing protein</fullName>
    </recommendedName>
</protein>
<accession>A0A0D2INU8</accession>
<keyword evidence="3" id="KW-1185">Reference proteome</keyword>
<dbReference type="OrthoDB" id="5840532at2759"/>
<dbReference type="PANTHER" id="PTHR36156">
    <property type="entry name" value="SLR2101 PROTEIN"/>
    <property type="match status" value="1"/>
</dbReference>
<dbReference type="CDD" id="cd02231">
    <property type="entry name" value="cupin_BLL6423-like"/>
    <property type="match status" value="1"/>
</dbReference>
<dbReference type="Pfam" id="PF07883">
    <property type="entry name" value="Cupin_2"/>
    <property type="match status" value="1"/>
</dbReference>
<dbReference type="STRING" id="1442369.A0A0D2INU8"/>
<dbReference type="AlphaFoldDB" id="A0A0D2INU8"/>
<reference evidence="2 3" key="1">
    <citation type="submission" date="2015-01" db="EMBL/GenBank/DDBJ databases">
        <title>The Genome Sequence of Rhinocladiella mackenzie CBS 650.93.</title>
        <authorList>
            <consortium name="The Broad Institute Genomics Platform"/>
            <person name="Cuomo C."/>
            <person name="de Hoog S."/>
            <person name="Gorbushina A."/>
            <person name="Stielow B."/>
            <person name="Teixiera M."/>
            <person name="Abouelleil A."/>
            <person name="Chapman S.B."/>
            <person name="Priest M."/>
            <person name="Young S.K."/>
            <person name="Wortman J."/>
            <person name="Nusbaum C."/>
            <person name="Birren B."/>
        </authorList>
    </citation>
    <scope>NUCLEOTIDE SEQUENCE [LARGE SCALE GENOMIC DNA]</scope>
    <source>
        <strain evidence="2 3">CBS 650.93</strain>
    </source>
</reference>
<dbReference type="EMBL" id="KN847478">
    <property type="protein sequence ID" value="KIX04806.1"/>
    <property type="molecule type" value="Genomic_DNA"/>
</dbReference>
<name>A0A0D2INU8_9EURO</name>
<dbReference type="Gene3D" id="2.60.120.10">
    <property type="entry name" value="Jelly Rolls"/>
    <property type="match status" value="1"/>
</dbReference>
<sequence length="199" mass="21757">MSSTTTTRRIVTGHSPSGRAIFDSDEILTSLNPVDGQPATGIIPGITTICKASGFPAKVNGPFIDFHGKKLSLVDKAGVICRVIDFPPIGDAEDQINTAHRTQSVDFAAVVDGEMQLTLDDATKTTLKKGDVVVQRGTMHTWRNVSNEYCKMLFVLIPSEKVLVPATGGVLSRRQCHSWIKRRAETVKSESQESEWAFR</sequence>
<dbReference type="PANTHER" id="PTHR36156:SF3">
    <property type="entry name" value="CUPIN 2 CONSERVED BARREL DOMAIN-CONTAINING PROTEIN"/>
    <property type="match status" value="1"/>
</dbReference>
<dbReference type="Proteomes" id="UP000053617">
    <property type="component" value="Unassembled WGS sequence"/>
</dbReference>
<proteinExistence type="predicted"/>
<dbReference type="HOGENOM" id="CLU_096188_2_2_1"/>
<dbReference type="Gene3D" id="2.20.70.150">
    <property type="match status" value="1"/>
</dbReference>
<dbReference type="SUPFAM" id="SSF51182">
    <property type="entry name" value="RmlC-like cupins"/>
    <property type="match status" value="1"/>
</dbReference>
<dbReference type="InterPro" id="IPR014710">
    <property type="entry name" value="RmlC-like_jellyroll"/>
</dbReference>
<dbReference type="RefSeq" id="XP_013271942.1">
    <property type="nucleotide sequence ID" value="XM_013416488.1"/>
</dbReference>
<dbReference type="InterPro" id="IPR047142">
    <property type="entry name" value="OryJ/VirC-like"/>
</dbReference>
<organism evidence="2 3">
    <name type="scientific">Rhinocladiella mackenziei CBS 650.93</name>
    <dbReference type="NCBI Taxonomy" id="1442369"/>
    <lineage>
        <taxon>Eukaryota</taxon>
        <taxon>Fungi</taxon>
        <taxon>Dikarya</taxon>
        <taxon>Ascomycota</taxon>
        <taxon>Pezizomycotina</taxon>
        <taxon>Eurotiomycetes</taxon>
        <taxon>Chaetothyriomycetidae</taxon>
        <taxon>Chaetothyriales</taxon>
        <taxon>Herpotrichiellaceae</taxon>
        <taxon>Rhinocladiella</taxon>
    </lineage>
</organism>
<dbReference type="GeneID" id="25293748"/>
<evidence type="ECO:0000259" key="1">
    <source>
        <dbReference type="Pfam" id="PF07883"/>
    </source>
</evidence>